<gene>
    <name evidence="2" type="ORF">GCK72_021078</name>
</gene>
<reference evidence="2 3" key="1">
    <citation type="submission" date="2019-12" db="EMBL/GenBank/DDBJ databases">
        <title>Chromosome-level assembly of the Caenorhabditis remanei genome.</title>
        <authorList>
            <person name="Teterina A.A."/>
            <person name="Willis J.H."/>
            <person name="Phillips P.C."/>
        </authorList>
    </citation>
    <scope>NUCLEOTIDE SEQUENCE [LARGE SCALE GENOMIC DNA]</scope>
    <source>
        <strain evidence="2 3">PX506</strain>
        <tissue evidence="2">Whole organism</tissue>
    </source>
</reference>
<dbReference type="InterPro" id="IPR002900">
    <property type="entry name" value="DUF38/FTH_CAE_spp"/>
</dbReference>
<proteinExistence type="predicted"/>
<dbReference type="PANTHER" id="PTHR23015:SF4">
    <property type="entry name" value="DUF38 DOMAIN-CONTAINING PROTEIN-RELATED"/>
    <property type="match status" value="1"/>
</dbReference>
<protein>
    <recommendedName>
        <fullName evidence="1">F-box domain-containing protein</fullName>
    </recommendedName>
</protein>
<accession>A0A6A5GIX3</accession>
<dbReference type="InterPro" id="IPR001810">
    <property type="entry name" value="F-box_dom"/>
</dbReference>
<evidence type="ECO:0000313" key="2">
    <source>
        <dbReference type="EMBL" id="KAF1754515.1"/>
    </source>
</evidence>
<feature type="domain" description="F-box" evidence="1">
    <location>
        <begin position="94"/>
        <end position="148"/>
    </location>
</feature>
<dbReference type="InterPro" id="IPR041426">
    <property type="entry name" value="Mos1_HTH"/>
</dbReference>
<dbReference type="SUPFAM" id="SSF81383">
    <property type="entry name" value="F-box domain"/>
    <property type="match status" value="1"/>
</dbReference>
<dbReference type="KEGG" id="crq:GCK72_021078"/>
<dbReference type="GeneID" id="9808558"/>
<evidence type="ECO:0000259" key="1">
    <source>
        <dbReference type="PROSITE" id="PS50181"/>
    </source>
</evidence>
<dbReference type="Proteomes" id="UP000483820">
    <property type="component" value="Chromosome V"/>
</dbReference>
<evidence type="ECO:0000313" key="3">
    <source>
        <dbReference type="Proteomes" id="UP000483820"/>
    </source>
</evidence>
<dbReference type="Pfam" id="PF01827">
    <property type="entry name" value="FTH"/>
    <property type="match status" value="1"/>
</dbReference>
<dbReference type="PROSITE" id="PS50181">
    <property type="entry name" value="FBOX"/>
    <property type="match status" value="1"/>
</dbReference>
<comment type="caution">
    <text evidence="2">The sequence shown here is derived from an EMBL/GenBank/DDBJ whole genome shotgun (WGS) entry which is preliminary data.</text>
</comment>
<dbReference type="InterPro" id="IPR040161">
    <property type="entry name" value="FB224"/>
</dbReference>
<dbReference type="Pfam" id="PF00646">
    <property type="entry name" value="F-box"/>
    <property type="match status" value="1"/>
</dbReference>
<dbReference type="PANTHER" id="PTHR23015">
    <property type="entry name" value="UNCHARACTERIZED C.ELEGANS PROTEIN"/>
    <property type="match status" value="1"/>
</dbReference>
<dbReference type="InterPro" id="IPR036047">
    <property type="entry name" value="F-box-like_dom_sf"/>
</dbReference>
<dbReference type="EMBL" id="WUAV01000005">
    <property type="protein sequence ID" value="KAF1754515.1"/>
    <property type="molecule type" value="Genomic_DNA"/>
</dbReference>
<dbReference type="RefSeq" id="XP_053582916.1">
    <property type="nucleotide sequence ID" value="XM_053734003.1"/>
</dbReference>
<organism evidence="2 3">
    <name type="scientific">Caenorhabditis remanei</name>
    <name type="common">Caenorhabditis vulgaris</name>
    <dbReference type="NCBI Taxonomy" id="31234"/>
    <lineage>
        <taxon>Eukaryota</taxon>
        <taxon>Metazoa</taxon>
        <taxon>Ecdysozoa</taxon>
        <taxon>Nematoda</taxon>
        <taxon>Chromadorea</taxon>
        <taxon>Rhabditida</taxon>
        <taxon>Rhabditina</taxon>
        <taxon>Rhabditomorpha</taxon>
        <taxon>Rhabditoidea</taxon>
        <taxon>Rhabditidae</taxon>
        <taxon>Peloderinae</taxon>
        <taxon>Caenorhabditis</taxon>
    </lineage>
</organism>
<dbReference type="GO" id="GO:0045087">
    <property type="term" value="P:innate immune response"/>
    <property type="evidence" value="ECO:0007669"/>
    <property type="project" value="TreeGrafter"/>
</dbReference>
<dbReference type="CDD" id="cd22150">
    <property type="entry name" value="F-box_CeFBXA-like"/>
    <property type="match status" value="1"/>
</dbReference>
<sequence length="413" mass="48416">MRALTEIDKINIDRQKMENIIQNNKNAIHYCVLYEFLQKKPIGQSYKTFCNTVGKGVVDFKDFKNLFDRFARGKFAIVGQTHAPEIEIQGSGSVRSLPTLPEEILVKIVEKSGLKERLTLRKVSRCFRSIVDESKLICEKIDIRFTDLSTEICIESLPMINYQQKNGGCVIDFGGNRMIMNGERHIECALRDLNTILKNPKFELRVLKTTFLLGIPFLFNGYIPTEWTPIYRFMELEDFFQRFKRRLHVKSFDIQFEIHWNDDTEPILSILPYLKPGILEKIRIKMDVDFSDQMKEVVKLEQWKQAIELDMRKTHFELSLENLTHFKRFSVFIPKITEEQVISIKETLFKSTNFESCTLNYYEDELDLDYIQSKVGPHIEDNNTGALLFKDQETKTVFEIQLGDESIDIVRKC</sequence>
<dbReference type="SMART" id="SM00256">
    <property type="entry name" value="FBOX"/>
    <property type="match status" value="1"/>
</dbReference>
<name>A0A6A5GIX3_CAERE</name>
<dbReference type="AlphaFoldDB" id="A0A6A5GIX3"/>
<dbReference type="Pfam" id="PF17906">
    <property type="entry name" value="HTH_48"/>
    <property type="match status" value="1"/>
</dbReference>
<dbReference type="CTD" id="9808558"/>